<feature type="chain" id="PRO_5014902583" evidence="1">
    <location>
        <begin position="23"/>
        <end position="104"/>
    </location>
</feature>
<comment type="caution">
    <text evidence="2">The sequence shown here is derived from an EMBL/GenBank/DDBJ whole genome shotgun (WGS) entry which is preliminary data.</text>
</comment>
<dbReference type="AlphaFoldDB" id="A0A2M8P9P8"/>
<name>A0A2M8P9P8_9CHLR</name>
<accession>A0A2M8P9P8</accession>
<feature type="non-terminal residue" evidence="2">
    <location>
        <position position="104"/>
    </location>
</feature>
<keyword evidence="1" id="KW-0732">Signal</keyword>
<proteinExistence type="predicted"/>
<reference evidence="2 3" key="1">
    <citation type="submission" date="2017-11" db="EMBL/GenBank/DDBJ databases">
        <title>Evolution of Phototrophy in the Chloroflexi Phylum Driven by Horizontal Gene Transfer.</title>
        <authorList>
            <person name="Ward L.M."/>
            <person name="Hemp J."/>
            <person name="Shih P.M."/>
            <person name="Mcglynn S.E."/>
            <person name="Fischer W."/>
        </authorList>
    </citation>
    <scope>NUCLEOTIDE SEQUENCE [LARGE SCALE GENOMIC DNA]</scope>
    <source>
        <strain evidence="2">JP3_13</strain>
    </source>
</reference>
<feature type="signal peptide" evidence="1">
    <location>
        <begin position="1"/>
        <end position="22"/>
    </location>
</feature>
<evidence type="ECO:0000256" key="1">
    <source>
        <dbReference type="SAM" id="SignalP"/>
    </source>
</evidence>
<gene>
    <name evidence="2" type="ORF">CUN49_16630</name>
</gene>
<dbReference type="EMBL" id="PGTM01000543">
    <property type="protein sequence ID" value="PJF34247.1"/>
    <property type="molecule type" value="Genomic_DNA"/>
</dbReference>
<protein>
    <submittedName>
        <fullName evidence="2">Uncharacterized protein</fullName>
    </submittedName>
</protein>
<dbReference type="Proteomes" id="UP000229681">
    <property type="component" value="Unassembled WGS sequence"/>
</dbReference>
<evidence type="ECO:0000313" key="2">
    <source>
        <dbReference type="EMBL" id="PJF34247.1"/>
    </source>
</evidence>
<organism evidence="2 3">
    <name type="scientific">Candidatus Thermofonsia Clade 1 bacterium</name>
    <dbReference type="NCBI Taxonomy" id="2364210"/>
    <lineage>
        <taxon>Bacteria</taxon>
        <taxon>Bacillati</taxon>
        <taxon>Chloroflexota</taxon>
        <taxon>Candidatus Thermofontia</taxon>
        <taxon>Candidatus Thermofonsia Clade 1</taxon>
    </lineage>
</organism>
<evidence type="ECO:0000313" key="3">
    <source>
        <dbReference type="Proteomes" id="UP000229681"/>
    </source>
</evidence>
<sequence>MRRILLIALALLLALANVPIRAEDDPAAETLALLSATDLPQRDRFALARWYLGVRDLPEPRTEPVIYRVGDTKIFETYNLDTETRFSFTARLALISEHAYWWFE</sequence>